<dbReference type="AlphaFoldDB" id="A0A9P4UKC1"/>
<comment type="caution">
    <text evidence="4">The sequence shown here is derived from an EMBL/GenBank/DDBJ whole genome shotgun (WGS) entry which is preliminary data.</text>
</comment>
<keyword evidence="5" id="KW-1185">Reference proteome</keyword>
<dbReference type="Proteomes" id="UP000799441">
    <property type="component" value="Unassembled WGS sequence"/>
</dbReference>
<organism evidence="4 5">
    <name type="scientific">Polychaeton citri CBS 116435</name>
    <dbReference type="NCBI Taxonomy" id="1314669"/>
    <lineage>
        <taxon>Eukaryota</taxon>
        <taxon>Fungi</taxon>
        <taxon>Dikarya</taxon>
        <taxon>Ascomycota</taxon>
        <taxon>Pezizomycotina</taxon>
        <taxon>Dothideomycetes</taxon>
        <taxon>Dothideomycetidae</taxon>
        <taxon>Capnodiales</taxon>
        <taxon>Capnodiaceae</taxon>
        <taxon>Polychaeton</taxon>
    </lineage>
</organism>
<dbReference type="InterPro" id="IPR029033">
    <property type="entry name" value="His_PPase_superfam"/>
</dbReference>
<dbReference type="EMBL" id="MU003847">
    <property type="protein sequence ID" value="KAF2717299.1"/>
    <property type="molecule type" value="Genomic_DNA"/>
</dbReference>
<evidence type="ECO:0000313" key="4">
    <source>
        <dbReference type="EMBL" id="KAF2717299.1"/>
    </source>
</evidence>
<evidence type="ECO:0000256" key="2">
    <source>
        <dbReference type="ARBA" id="ARBA00012632"/>
    </source>
</evidence>
<dbReference type="GO" id="GO:0016158">
    <property type="term" value="F:inositol hexakisphosphate 3-phosphatase activity"/>
    <property type="evidence" value="ECO:0007669"/>
    <property type="project" value="UniProtKB-EC"/>
</dbReference>
<sequence length="510" mass="56635">MSWTQKPREPYTTEELSRLYPQDLELQQVQIVLRHGERTPVNSRFKNAGLPTYWPYCSAAKALHSTVLAADGQWDTLQWRKRLETFDSKGADDTPVYSTGRNGEIDAICAPGELTDLGRKTTLALGQRIRKLYVDQLGFLPDNLDAATQSGLHIRASPVPRALESVQQTFMGLYPRESRAQNLPPLAILTRNWQDETLFPNDSGSCKRFSELTRAFAARTALTWNDSPEMNYLNKKIGKWMPEQEDDSSKKQKLAIDSHPRLSGVMDSVFSTLSHGSDTRLPPEFYEKQVLANIDRMTVEEWFAGYAESDEYRKLGIGQLVGDLTQRMTEKVKPVAKQASALGSEFKMSLSGCHDTTLAALLVALGAKDPYSGGWPPFTSSIAFELFKQKADSPSNGPISSAEPGSSSWWSRFFPATTPVTNQALTRPPTAQLPPSSSGYYVRIRYNDQPMTLPYCSVPGRHLEGDKGLCTLAAFKEVADAVTPKNWKEECGQNLGALAFPVEKQPSPGL</sequence>
<dbReference type="InterPro" id="IPR000560">
    <property type="entry name" value="His_Pase_clade-2"/>
</dbReference>
<reference evidence="4" key="1">
    <citation type="journal article" date="2020" name="Stud. Mycol.">
        <title>101 Dothideomycetes genomes: a test case for predicting lifestyles and emergence of pathogens.</title>
        <authorList>
            <person name="Haridas S."/>
            <person name="Albert R."/>
            <person name="Binder M."/>
            <person name="Bloem J."/>
            <person name="Labutti K."/>
            <person name="Salamov A."/>
            <person name="Andreopoulos B."/>
            <person name="Baker S."/>
            <person name="Barry K."/>
            <person name="Bills G."/>
            <person name="Bluhm B."/>
            <person name="Cannon C."/>
            <person name="Castanera R."/>
            <person name="Culley D."/>
            <person name="Daum C."/>
            <person name="Ezra D."/>
            <person name="Gonzalez J."/>
            <person name="Henrissat B."/>
            <person name="Kuo A."/>
            <person name="Liang C."/>
            <person name="Lipzen A."/>
            <person name="Lutzoni F."/>
            <person name="Magnuson J."/>
            <person name="Mondo S."/>
            <person name="Nolan M."/>
            <person name="Ohm R."/>
            <person name="Pangilinan J."/>
            <person name="Park H.-J."/>
            <person name="Ramirez L."/>
            <person name="Alfaro M."/>
            <person name="Sun H."/>
            <person name="Tritt A."/>
            <person name="Yoshinaga Y."/>
            <person name="Zwiers L.-H."/>
            <person name="Turgeon B."/>
            <person name="Goodwin S."/>
            <person name="Spatafora J."/>
            <person name="Crous P."/>
            <person name="Grigoriev I."/>
        </authorList>
    </citation>
    <scope>NUCLEOTIDE SEQUENCE</scope>
    <source>
        <strain evidence="4">CBS 116435</strain>
    </source>
</reference>
<evidence type="ECO:0000256" key="1">
    <source>
        <dbReference type="ARBA" id="ARBA00005375"/>
    </source>
</evidence>
<comment type="similarity">
    <text evidence="1">Belongs to the histidine acid phosphatase family.</text>
</comment>
<accession>A0A9P4UKC1</accession>
<dbReference type="EC" id="3.1.3.8" evidence="2"/>
<evidence type="ECO:0000313" key="5">
    <source>
        <dbReference type="Proteomes" id="UP000799441"/>
    </source>
</evidence>
<proteinExistence type="inferred from homology"/>
<dbReference type="InterPro" id="IPR050645">
    <property type="entry name" value="Histidine_acid_phosphatase"/>
</dbReference>
<protein>
    <recommendedName>
        <fullName evidence="2">3-phytase</fullName>
        <ecNumber evidence="2">3.1.3.8</ecNumber>
    </recommendedName>
</protein>
<dbReference type="OrthoDB" id="10257284at2759"/>
<dbReference type="PROSITE" id="PS00616">
    <property type="entry name" value="HIS_ACID_PHOSPHAT_1"/>
    <property type="match status" value="1"/>
</dbReference>
<dbReference type="CDD" id="cd07061">
    <property type="entry name" value="HP_HAP_like"/>
    <property type="match status" value="1"/>
</dbReference>
<keyword evidence="3" id="KW-0378">Hydrolase</keyword>
<dbReference type="Gene3D" id="3.40.50.1240">
    <property type="entry name" value="Phosphoglycerate mutase-like"/>
    <property type="match status" value="1"/>
</dbReference>
<gene>
    <name evidence="4" type="ORF">K431DRAFT_288681</name>
</gene>
<name>A0A9P4UKC1_9PEZI</name>
<dbReference type="SUPFAM" id="SSF53254">
    <property type="entry name" value="Phosphoglycerate mutase-like"/>
    <property type="match status" value="1"/>
</dbReference>
<dbReference type="InterPro" id="IPR033379">
    <property type="entry name" value="Acid_Pase_AS"/>
</dbReference>
<dbReference type="PANTHER" id="PTHR11567">
    <property type="entry name" value="ACID PHOSPHATASE-RELATED"/>
    <property type="match status" value="1"/>
</dbReference>
<dbReference type="PANTHER" id="PTHR11567:SF110">
    <property type="entry name" value="2-PHOSPHOXYLOSE PHOSPHATASE 1"/>
    <property type="match status" value="1"/>
</dbReference>
<dbReference type="Pfam" id="PF00328">
    <property type="entry name" value="His_Phos_2"/>
    <property type="match status" value="1"/>
</dbReference>
<evidence type="ECO:0000256" key="3">
    <source>
        <dbReference type="ARBA" id="ARBA00022801"/>
    </source>
</evidence>